<comment type="activity regulation">
    <text evidence="12">Activated by a monovalent cation that binds near, but not in, the active site. The most likely occupant of the site in vivo is potassium. Ion binding induces a conformational change that may alter substrate affinity.</text>
</comment>
<comment type="caution">
    <text evidence="12">Lacks conserved residue(s) required for the propagation of feature annotation.</text>
</comment>
<proteinExistence type="inferred from homology"/>
<comment type="similarity">
    <text evidence="12">Belongs to the carbohydrate kinase PfkB family. Ribokinase subfamily.</text>
</comment>
<dbReference type="EMBL" id="WOSW01000031">
    <property type="protein sequence ID" value="NHO33540.1"/>
    <property type="molecule type" value="Genomic_DNA"/>
</dbReference>
<protein>
    <recommendedName>
        <fullName evidence="3 12">Ribokinase</fullName>
        <shortName evidence="12">RK</shortName>
        <ecNumber evidence="2 12">2.7.1.15</ecNumber>
    </recommendedName>
</protein>
<dbReference type="InterPro" id="IPR002139">
    <property type="entry name" value="Ribo/fructo_kinase"/>
</dbReference>
<feature type="binding site" evidence="12">
    <location>
        <begin position="15"/>
        <end position="17"/>
    </location>
    <ligand>
        <name>substrate</name>
    </ligand>
</feature>
<keyword evidence="10 12" id="KW-0630">Potassium</keyword>
<evidence type="ECO:0000313" key="14">
    <source>
        <dbReference type="EMBL" id="NHO33540.1"/>
    </source>
</evidence>
<evidence type="ECO:0000256" key="2">
    <source>
        <dbReference type="ARBA" id="ARBA00012035"/>
    </source>
</evidence>
<feature type="binding site" evidence="12">
    <location>
        <position position="296"/>
    </location>
    <ligand>
        <name>K(+)</name>
        <dbReference type="ChEBI" id="CHEBI:29103"/>
    </ligand>
</feature>
<keyword evidence="4 12" id="KW-0808">Transferase</keyword>
<evidence type="ECO:0000256" key="12">
    <source>
        <dbReference type="HAMAP-Rule" id="MF_01987"/>
    </source>
</evidence>
<dbReference type="PRINTS" id="PR00990">
    <property type="entry name" value="RIBOKINASE"/>
</dbReference>
<dbReference type="PANTHER" id="PTHR10584:SF166">
    <property type="entry name" value="RIBOKINASE"/>
    <property type="match status" value="1"/>
</dbReference>
<feature type="binding site" evidence="12">
    <location>
        <position position="257"/>
    </location>
    <ligand>
        <name>K(+)</name>
        <dbReference type="ChEBI" id="CHEBI:29103"/>
    </ligand>
</feature>
<gene>
    <name evidence="12" type="primary">rbsK</name>
    <name evidence="14" type="ORF">GOB84_13430</name>
</gene>
<dbReference type="InterPro" id="IPR011611">
    <property type="entry name" value="PfkB_dom"/>
</dbReference>
<evidence type="ECO:0000256" key="11">
    <source>
        <dbReference type="ARBA" id="ARBA00023277"/>
    </source>
</evidence>
<dbReference type="Pfam" id="PF00294">
    <property type="entry name" value="PfkB"/>
    <property type="match status" value="1"/>
</dbReference>
<feature type="binding site" evidence="12">
    <location>
        <begin position="43"/>
        <end position="47"/>
    </location>
    <ligand>
        <name>substrate</name>
    </ligand>
</feature>
<dbReference type="RefSeq" id="WP_173578055.1">
    <property type="nucleotide sequence ID" value="NZ_WOSW01000031.1"/>
</dbReference>
<comment type="pathway">
    <text evidence="12">Carbohydrate metabolism; D-ribose degradation; D-ribose 5-phosphate from beta-D-ribopyranose: step 2/2.</text>
</comment>
<feature type="active site" description="Proton acceptor" evidence="12">
    <location>
        <position position="263"/>
    </location>
</feature>
<dbReference type="HAMAP" id="MF_01987">
    <property type="entry name" value="Ribokinase"/>
    <property type="match status" value="1"/>
</dbReference>
<reference evidence="14 15" key="1">
    <citation type="journal article" date="2020" name="Int. J. Syst. Evol. Microbiol.">
        <title>Novel acetic acid bacteria from cider fermentations: Acetobacter conturbans sp. nov. and Acetobacter fallax sp. nov.</title>
        <authorList>
            <person name="Sombolestani A.S."/>
            <person name="Cleenwerck I."/>
            <person name="Cnockaert M."/>
            <person name="Borremans W."/>
            <person name="Wieme A.D."/>
            <person name="De Vuyst L."/>
            <person name="Vandamme P."/>
        </authorList>
    </citation>
    <scope>NUCLEOTIDE SEQUENCE [LARGE SCALE GENOMIC DNA]</scope>
    <source>
        <strain evidence="14 15">LMG 1637</strain>
    </source>
</reference>
<feature type="binding site" evidence="12">
    <location>
        <position position="149"/>
    </location>
    <ligand>
        <name>substrate</name>
    </ligand>
</feature>
<dbReference type="PANTHER" id="PTHR10584">
    <property type="entry name" value="SUGAR KINASE"/>
    <property type="match status" value="1"/>
</dbReference>
<keyword evidence="15" id="KW-1185">Reference proteome</keyword>
<feature type="binding site" evidence="12">
    <location>
        <begin position="231"/>
        <end position="236"/>
    </location>
    <ligand>
        <name>ATP</name>
        <dbReference type="ChEBI" id="CHEBI:30616"/>
    </ligand>
</feature>
<feature type="binding site" evidence="12">
    <location>
        <position position="298"/>
    </location>
    <ligand>
        <name>K(+)</name>
        <dbReference type="ChEBI" id="CHEBI:29103"/>
    </ligand>
</feature>
<keyword evidence="5 12" id="KW-0479">Metal-binding</keyword>
<keyword evidence="7 12" id="KW-0418">Kinase</keyword>
<evidence type="ECO:0000256" key="7">
    <source>
        <dbReference type="ARBA" id="ARBA00022777"/>
    </source>
</evidence>
<evidence type="ECO:0000256" key="6">
    <source>
        <dbReference type="ARBA" id="ARBA00022741"/>
    </source>
</evidence>
<comment type="catalytic activity">
    <reaction evidence="12">
        <text>D-ribose + ATP = D-ribose 5-phosphate + ADP + H(+)</text>
        <dbReference type="Rhea" id="RHEA:13697"/>
        <dbReference type="ChEBI" id="CHEBI:15378"/>
        <dbReference type="ChEBI" id="CHEBI:30616"/>
        <dbReference type="ChEBI" id="CHEBI:47013"/>
        <dbReference type="ChEBI" id="CHEBI:78346"/>
        <dbReference type="ChEBI" id="CHEBI:456216"/>
        <dbReference type="EC" id="2.7.1.15"/>
    </reaction>
</comment>
<evidence type="ECO:0000256" key="4">
    <source>
        <dbReference type="ARBA" id="ARBA00022679"/>
    </source>
</evidence>
<feature type="binding site" evidence="12">
    <location>
        <position position="195"/>
    </location>
    <ligand>
        <name>ATP</name>
        <dbReference type="ChEBI" id="CHEBI:30616"/>
    </ligand>
</feature>
<accession>A0ABX0KGI2</accession>
<dbReference type="PROSITE" id="PS00584">
    <property type="entry name" value="PFKB_KINASES_2"/>
    <property type="match status" value="1"/>
</dbReference>
<dbReference type="InterPro" id="IPR029056">
    <property type="entry name" value="Ribokinase-like"/>
</dbReference>
<dbReference type="EC" id="2.7.1.15" evidence="2 12"/>
<evidence type="ECO:0000256" key="9">
    <source>
        <dbReference type="ARBA" id="ARBA00022842"/>
    </source>
</evidence>
<evidence type="ECO:0000256" key="1">
    <source>
        <dbReference type="ARBA" id="ARBA00005380"/>
    </source>
</evidence>
<feature type="binding site" evidence="12">
    <location>
        <position position="259"/>
    </location>
    <ligand>
        <name>K(+)</name>
        <dbReference type="ChEBI" id="CHEBI:29103"/>
    </ligand>
</feature>
<comment type="similarity">
    <text evidence="1">Belongs to the carbohydrate kinase pfkB family.</text>
</comment>
<feature type="domain" description="Carbohydrate kinase PfkB" evidence="13">
    <location>
        <begin position="7"/>
        <end position="304"/>
    </location>
</feature>
<sequence length="320" mass="33037">MSDALPLILSFGSVNVDVTARARHLPLPGETVHAESYCIGLGGKGGNQAAAAARLARSLPLRSALIGRVGVDAFGTQAREELARFGVDLSGLLNDPNFPTGLALIVVDQQTGENSITVAGGANMAVDATDIVRTDNLFSEASVLLLQLEIPLATVLAAARRARHSGAHVVLDPAPAPEGDLPEELWGLIDVITPNEGETFALTGVNPETPQDAARAAALLLNRGVKTAVVKMGAKGVWWQDEMTGGFVSPFPVIPLDTVAAGDCFNAGLATGLAQGHSLAEATRIAAACGALATTRTGAAQAAPEWDEVIALLKRHPENT</sequence>
<dbReference type="InterPro" id="IPR002173">
    <property type="entry name" value="Carboh/pur_kinase_PfkB_CS"/>
</dbReference>
<keyword evidence="8 12" id="KW-0067">ATP-binding</keyword>
<comment type="cofactor">
    <cofactor evidence="12">
        <name>Mg(2+)</name>
        <dbReference type="ChEBI" id="CHEBI:18420"/>
    </cofactor>
    <text evidence="12">Requires a divalent cation, most likely magnesium in vivo, as an electrophilic catalyst to aid phosphoryl group transfer. It is the chelate of the metal and the nucleotide that is the actual substrate.</text>
</comment>
<evidence type="ECO:0000256" key="3">
    <source>
        <dbReference type="ARBA" id="ARBA00016943"/>
    </source>
</evidence>
<evidence type="ECO:0000259" key="13">
    <source>
        <dbReference type="Pfam" id="PF00294"/>
    </source>
</evidence>
<evidence type="ECO:0000313" key="15">
    <source>
        <dbReference type="Proteomes" id="UP000615326"/>
    </source>
</evidence>
<keyword evidence="6 12" id="KW-0547">Nucleotide-binding</keyword>
<comment type="function">
    <text evidence="12">Catalyzes the phosphorylation of ribose at O-5 in a reaction requiring ATP and magnesium. The resulting D-ribose-5-phosphate can then be used either for sythesis of nucleotides, histidine, and tryptophan, or as a component of the pentose phosphate pathway.</text>
</comment>
<dbReference type="InterPro" id="IPR011877">
    <property type="entry name" value="Ribokinase"/>
</dbReference>
<evidence type="ECO:0000256" key="8">
    <source>
        <dbReference type="ARBA" id="ARBA00022840"/>
    </source>
</evidence>
<keyword evidence="12" id="KW-0963">Cytoplasm</keyword>
<comment type="subcellular location">
    <subcellularLocation>
        <location evidence="12">Cytoplasm</location>
    </subcellularLocation>
</comment>
<dbReference type="SUPFAM" id="SSF53613">
    <property type="entry name" value="Ribokinase-like"/>
    <property type="match status" value="1"/>
</dbReference>
<dbReference type="Proteomes" id="UP000615326">
    <property type="component" value="Unassembled WGS sequence"/>
</dbReference>
<comment type="subunit">
    <text evidence="12">Homodimer.</text>
</comment>
<feature type="binding site" evidence="12">
    <location>
        <begin position="262"/>
        <end position="263"/>
    </location>
    <ligand>
        <name>ATP</name>
        <dbReference type="ChEBI" id="CHEBI:30616"/>
    </ligand>
</feature>
<name>A0ABX0KGI2_9PROT</name>
<keyword evidence="11 12" id="KW-0119">Carbohydrate metabolism</keyword>
<dbReference type="CDD" id="cd01174">
    <property type="entry name" value="ribokinase"/>
    <property type="match status" value="1"/>
</dbReference>
<evidence type="ECO:0000256" key="10">
    <source>
        <dbReference type="ARBA" id="ARBA00022958"/>
    </source>
</evidence>
<evidence type="ECO:0000256" key="5">
    <source>
        <dbReference type="ARBA" id="ARBA00022723"/>
    </source>
</evidence>
<comment type="caution">
    <text evidence="14">The sequence shown here is derived from an EMBL/GenBank/DDBJ whole genome shotgun (WGS) entry which is preliminary data.</text>
</comment>
<organism evidence="14 15">
    <name type="scientific">Acetobacter fallax</name>
    <dbReference type="NCBI Taxonomy" id="1737473"/>
    <lineage>
        <taxon>Bacteria</taxon>
        <taxon>Pseudomonadati</taxon>
        <taxon>Pseudomonadota</taxon>
        <taxon>Alphaproteobacteria</taxon>
        <taxon>Acetobacterales</taxon>
        <taxon>Acetobacteraceae</taxon>
        <taxon>Acetobacter</taxon>
    </lineage>
</organism>
<feature type="binding site" evidence="12">
    <location>
        <position position="293"/>
    </location>
    <ligand>
        <name>K(+)</name>
        <dbReference type="ChEBI" id="CHEBI:29103"/>
    </ligand>
</feature>
<feature type="binding site" evidence="12">
    <location>
        <position position="263"/>
    </location>
    <ligand>
        <name>substrate</name>
    </ligand>
</feature>
<dbReference type="Gene3D" id="3.40.1190.20">
    <property type="match status" value="1"/>
</dbReference>
<keyword evidence="9 12" id="KW-0460">Magnesium</keyword>